<dbReference type="EnsemblMetazoa" id="Aqu2.1.19177_001">
    <property type="protein sequence ID" value="Aqu2.1.19177_001"/>
    <property type="gene ID" value="Aqu2.1.19177"/>
</dbReference>
<dbReference type="InParanoid" id="A0A1X7TW63"/>
<dbReference type="SUPFAM" id="SSF56112">
    <property type="entry name" value="Protein kinase-like (PK-like)"/>
    <property type="match status" value="1"/>
</dbReference>
<dbReference type="eggNOG" id="KOG0192">
    <property type="taxonomic scope" value="Eukaryota"/>
</dbReference>
<dbReference type="InterPro" id="IPR000719">
    <property type="entry name" value="Prot_kinase_dom"/>
</dbReference>
<dbReference type="PROSITE" id="PS50011">
    <property type="entry name" value="PROTEIN_KINASE_DOM"/>
    <property type="match status" value="1"/>
</dbReference>
<dbReference type="Proteomes" id="UP000007879">
    <property type="component" value="Unassembled WGS sequence"/>
</dbReference>
<reference evidence="6" key="1">
    <citation type="journal article" date="2010" name="Nature">
        <title>The Amphimedon queenslandica genome and the evolution of animal complexity.</title>
        <authorList>
            <person name="Srivastava M."/>
            <person name="Simakov O."/>
            <person name="Chapman J."/>
            <person name="Fahey B."/>
            <person name="Gauthier M.E."/>
            <person name="Mitros T."/>
            <person name="Richards G.S."/>
            <person name="Conaco C."/>
            <person name="Dacre M."/>
            <person name="Hellsten U."/>
            <person name="Larroux C."/>
            <person name="Putnam N.H."/>
            <person name="Stanke M."/>
            <person name="Adamska M."/>
            <person name="Darling A."/>
            <person name="Degnan S.M."/>
            <person name="Oakley T.H."/>
            <person name="Plachetzki D.C."/>
            <person name="Zhai Y."/>
            <person name="Adamski M."/>
            <person name="Calcino A."/>
            <person name="Cummins S.F."/>
            <person name="Goodstein D.M."/>
            <person name="Harris C."/>
            <person name="Jackson D.J."/>
            <person name="Leys S.P."/>
            <person name="Shu S."/>
            <person name="Woodcroft B.J."/>
            <person name="Vervoort M."/>
            <person name="Kosik K.S."/>
            <person name="Manning G."/>
            <person name="Degnan B.M."/>
            <person name="Rokhsar D.S."/>
        </authorList>
    </citation>
    <scope>NUCLEOTIDE SEQUENCE [LARGE SCALE GENOMIC DNA]</scope>
</reference>
<proteinExistence type="predicted"/>
<keyword evidence="2 3" id="KW-0067">ATP-binding</keyword>
<gene>
    <name evidence="5" type="primary">105314308</name>
</gene>
<dbReference type="OrthoDB" id="4062651at2759"/>
<accession>A0A1X7TW63</accession>
<dbReference type="KEGG" id="aqu:105314308"/>
<dbReference type="InterPro" id="IPR011009">
    <property type="entry name" value="Kinase-like_dom_sf"/>
</dbReference>
<keyword evidence="6" id="KW-1185">Reference proteome</keyword>
<dbReference type="PIRSF" id="PIRSF000654">
    <property type="entry name" value="Integrin-linked_kinase"/>
    <property type="match status" value="1"/>
</dbReference>
<sequence>MAVQLRVKLQPHVLRRVRETTRELGRGSYGVVIELRFNGNQCAGKKLRDFHFLATSTEDRLLSKFGDEVILHSQLHHPNIVRLLGVHYCTGSQLPMLVMEYLPHALLQLIERRGIINKEAILLDVANGLDYLHAKRPPIIHHNIKASNVLVTVDYKAKITDLSMSKLGDALKEHNYNTFPGNPYLMPPEAFVHNPVYSEKLDVFSFGCLILHMLTGNVIVPTDQYKPSPQDRNSFIKVSEWDRRAGSI</sequence>
<evidence type="ECO:0000256" key="2">
    <source>
        <dbReference type="ARBA" id="ARBA00022840"/>
    </source>
</evidence>
<evidence type="ECO:0000256" key="1">
    <source>
        <dbReference type="ARBA" id="ARBA00022741"/>
    </source>
</evidence>
<dbReference type="STRING" id="400682.A0A1X7TW63"/>
<dbReference type="InterPro" id="IPR017441">
    <property type="entry name" value="Protein_kinase_ATP_BS"/>
</dbReference>
<dbReference type="GO" id="GO:0004672">
    <property type="term" value="F:protein kinase activity"/>
    <property type="evidence" value="ECO:0007669"/>
    <property type="project" value="InterPro"/>
</dbReference>
<name>A0A1X7TW63_AMPQE</name>
<feature type="binding site" evidence="3">
    <location>
        <position position="45"/>
    </location>
    <ligand>
        <name>ATP</name>
        <dbReference type="ChEBI" id="CHEBI:30616"/>
    </ligand>
</feature>
<dbReference type="Gene3D" id="1.10.510.10">
    <property type="entry name" value="Transferase(Phosphotransferase) domain 1"/>
    <property type="match status" value="1"/>
</dbReference>
<dbReference type="EnsemblMetazoa" id="XM_011408405.1">
    <property type="protein sequence ID" value="XP_011406707.1"/>
    <property type="gene ID" value="LOC105314308"/>
</dbReference>
<dbReference type="PANTHER" id="PTHR27001">
    <property type="entry name" value="OS01G0253100 PROTEIN"/>
    <property type="match status" value="1"/>
</dbReference>
<dbReference type="GO" id="GO:0005524">
    <property type="term" value="F:ATP binding"/>
    <property type="evidence" value="ECO:0007669"/>
    <property type="project" value="UniProtKB-UniRule"/>
</dbReference>
<protein>
    <recommendedName>
        <fullName evidence="4">Protein kinase domain-containing protein</fullName>
    </recommendedName>
</protein>
<evidence type="ECO:0000259" key="4">
    <source>
        <dbReference type="PROSITE" id="PS50011"/>
    </source>
</evidence>
<dbReference type="PANTHER" id="PTHR27001:SF931">
    <property type="entry name" value="OS11G0664100 PROTEIN"/>
    <property type="match status" value="1"/>
</dbReference>
<dbReference type="GO" id="GO:0005886">
    <property type="term" value="C:plasma membrane"/>
    <property type="evidence" value="ECO:0007669"/>
    <property type="project" value="TreeGrafter"/>
</dbReference>
<evidence type="ECO:0000256" key="3">
    <source>
        <dbReference type="PROSITE-ProRule" id="PRU10141"/>
    </source>
</evidence>
<dbReference type="AlphaFoldDB" id="A0A1X7TW63"/>
<evidence type="ECO:0000313" key="5">
    <source>
        <dbReference type="EnsemblMetazoa" id="Aqu2.1.19177_001"/>
    </source>
</evidence>
<dbReference type="Pfam" id="PF00069">
    <property type="entry name" value="Pkinase"/>
    <property type="match status" value="1"/>
</dbReference>
<reference evidence="5" key="2">
    <citation type="submission" date="2017-05" db="UniProtKB">
        <authorList>
            <consortium name="EnsemblMetazoa"/>
        </authorList>
    </citation>
    <scope>IDENTIFICATION</scope>
</reference>
<keyword evidence="1 3" id="KW-0547">Nucleotide-binding</keyword>
<evidence type="ECO:0000313" key="6">
    <source>
        <dbReference type="Proteomes" id="UP000007879"/>
    </source>
</evidence>
<dbReference type="PROSITE" id="PS00107">
    <property type="entry name" value="PROTEIN_KINASE_ATP"/>
    <property type="match status" value="1"/>
</dbReference>
<feature type="domain" description="Protein kinase" evidence="4">
    <location>
        <begin position="18"/>
        <end position="248"/>
    </location>
</feature>
<organism evidence="5">
    <name type="scientific">Amphimedon queenslandica</name>
    <name type="common">Sponge</name>
    <dbReference type="NCBI Taxonomy" id="400682"/>
    <lineage>
        <taxon>Eukaryota</taxon>
        <taxon>Metazoa</taxon>
        <taxon>Porifera</taxon>
        <taxon>Demospongiae</taxon>
        <taxon>Heteroscleromorpha</taxon>
        <taxon>Haplosclerida</taxon>
        <taxon>Niphatidae</taxon>
        <taxon>Amphimedon</taxon>
    </lineage>
</organism>